<dbReference type="PANTHER" id="PTHR35606">
    <property type="entry name" value="CELLULOSE-BINDING FAMILY II PROTEIN"/>
    <property type="match status" value="1"/>
</dbReference>
<reference evidence="1 2" key="1">
    <citation type="submission" date="2018-08" db="EMBL/GenBank/DDBJ databases">
        <title>Draft genome sequences of two Aspergillus turcosus clinical strains isolated from bronchoalveolar lavage fluid: one azole-susceptible and the other azole-resistant.</title>
        <authorList>
            <person name="Parent-Michaud M."/>
            <person name="Dufresne P.J."/>
            <person name="Fournier E."/>
            <person name="Martineau C."/>
            <person name="Moreira S."/>
            <person name="Perkins V."/>
            <person name="De Repentigny L."/>
            <person name="Dufresne S.F."/>
        </authorList>
    </citation>
    <scope>NUCLEOTIDE SEQUENCE [LARGE SCALE GENOMIC DNA]</scope>
    <source>
        <strain evidence="1">HMR AF 1038</strain>
    </source>
</reference>
<protein>
    <submittedName>
        <fullName evidence="1">Uncharacterized protein</fullName>
    </submittedName>
</protein>
<organism evidence="1 2">
    <name type="scientific">Aspergillus turcosus</name>
    <dbReference type="NCBI Taxonomy" id="1245748"/>
    <lineage>
        <taxon>Eukaryota</taxon>
        <taxon>Fungi</taxon>
        <taxon>Dikarya</taxon>
        <taxon>Ascomycota</taxon>
        <taxon>Pezizomycotina</taxon>
        <taxon>Eurotiomycetes</taxon>
        <taxon>Eurotiomycetidae</taxon>
        <taxon>Eurotiales</taxon>
        <taxon>Aspergillaceae</taxon>
        <taxon>Aspergillus</taxon>
        <taxon>Aspergillus subgen. Fumigati</taxon>
    </lineage>
</organism>
<keyword evidence="2" id="KW-1185">Reference proteome</keyword>
<accession>A0A397GS55</accession>
<dbReference type="AlphaFoldDB" id="A0A397GS55"/>
<dbReference type="EMBL" id="NIDN02000093">
    <property type="protein sequence ID" value="RLL96963.1"/>
    <property type="molecule type" value="Genomic_DNA"/>
</dbReference>
<dbReference type="Proteomes" id="UP000215289">
    <property type="component" value="Unassembled WGS sequence"/>
</dbReference>
<dbReference type="PANTHER" id="PTHR35606:SF4">
    <property type="entry name" value="CELLULOSE-BINDING FAMILY II PROTEIN"/>
    <property type="match status" value="1"/>
</dbReference>
<dbReference type="OrthoDB" id="4468869at2759"/>
<name>A0A397GS55_9EURO</name>
<gene>
    <name evidence="1" type="ORF">CFD26_104421</name>
</gene>
<evidence type="ECO:0000313" key="2">
    <source>
        <dbReference type="Proteomes" id="UP000215289"/>
    </source>
</evidence>
<proteinExistence type="predicted"/>
<evidence type="ECO:0000313" key="1">
    <source>
        <dbReference type="EMBL" id="RLL96963.1"/>
    </source>
</evidence>
<comment type="caution">
    <text evidence="1">The sequence shown here is derived from an EMBL/GenBank/DDBJ whole genome shotgun (WGS) entry which is preliminary data.</text>
</comment>
<sequence length="674" mass="77281">MDSIFEEWYRSAGFTDAQQQAIAEARQRFHTANGSIIDRIAVAITQNFTDSDAMVERWPSHIRKLMNQFSRSDAKEFKSWARPRDLEKRKQVLSVWISLLAFLVLNWKSYGADGALDSMGLNLSWTFKDDIDVIRYYAKSGQSLKVLGEMAHTFFVRVIKDATATPHTNPLAWWLAVLIQTEVLGNQTRWEVTGEQDTLSFSQKLEAIDHYARVLVLDDAIYRGDLSPTQKGNLQDTLNKVSISWIDEDSERPAVDIHQAFLESFSQKWRIYAEYLRPIFAEWLTGQTTGPLSTVILFLHGRLETPAYKKVYKVKMEIYEEFSVSPMRAACYPAEVGMKDTIELANKEARRCIRIELGPKNDSIKWDEVYDTRGMIRIRAIYQSEANDARAVAWVEEADSLIEDMLLSICLRSPDAEWHDSQIPGDLVALNATAWAEIEKRQSTSTWNPPAKLVKPLNEVWEHQMSTYSNAMESKNFGFDQVMAARGKINYCVRWDSSKKVTAAQRKQIAAAVSRGFNKWIARLAGFDGWPYNTVEVKVVGYAVRDRDEGGVPECDPACGRFFHQDNDYSRCKGGAARHYDESLWLTDGFQGGAGGDWGQRVGQEYFMQNVNSENIHIYLYEVGHTFGLDDFYDWTPTGITNFIMLAGSASQIIEFDIWMLRDWWRHLKSRYNL</sequence>